<dbReference type="EMBL" id="CAJVQA010000001">
    <property type="protein sequence ID" value="CAG8448573.1"/>
    <property type="molecule type" value="Genomic_DNA"/>
</dbReference>
<dbReference type="Proteomes" id="UP000789759">
    <property type="component" value="Unassembled WGS sequence"/>
</dbReference>
<gene>
    <name evidence="1" type="ORF">CPELLU_LOCUS6</name>
</gene>
<reference evidence="1" key="1">
    <citation type="submission" date="2021-06" db="EMBL/GenBank/DDBJ databases">
        <authorList>
            <person name="Kallberg Y."/>
            <person name="Tangrot J."/>
            <person name="Rosling A."/>
        </authorList>
    </citation>
    <scope>NUCLEOTIDE SEQUENCE</scope>
    <source>
        <strain evidence="1">FL966</strain>
    </source>
</reference>
<sequence length="99" mass="11602">MIEVTNKHQYNVQHPSIVIDEIQNFVEACWISAPEAVGRILEFNINRINPAVTCLQVHLHNQQRINFDKDDNLEEDPDARELLYADFPLHYTWNKATKT</sequence>
<evidence type="ECO:0000313" key="1">
    <source>
        <dbReference type="EMBL" id="CAG8448573.1"/>
    </source>
</evidence>
<proteinExistence type="predicted"/>
<comment type="caution">
    <text evidence="1">The sequence shown here is derived from an EMBL/GenBank/DDBJ whole genome shotgun (WGS) entry which is preliminary data.</text>
</comment>
<evidence type="ECO:0000313" key="2">
    <source>
        <dbReference type="Proteomes" id="UP000789759"/>
    </source>
</evidence>
<dbReference type="AlphaFoldDB" id="A0A9N8VCR8"/>
<dbReference type="OrthoDB" id="2446745at2759"/>
<protein>
    <submittedName>
        <fullName evidence="1">14287_t:CDS:1</fullName>
    </submittedName>
</protein>
<accession>A0A9N8VCR8</accession>
<keyword evidence="2" id="KW-1185">Reference proteome</keyword>
<organism evidence="1 2">
    <name type="scientific">Cetraspora pellucida</name>
    <dbReference type="NCBI Taxonomy" id="1433469"/>
    <lineage>
        <taxon>Eukaryota</taxon>
        <taxon>Fungi</taxon>
        <taxon>Fungi incertae sedis</taxon>
        <taxon>Mucoromycota</taxon>
        <taxon>Glomeromycotina</taxon>
        <taxon>Glomeromycetes</taxon>
        <taxon>Diversisporales</taxon>
        <taxon>Gigasporaceae</taxon>
        <taxon>Cetraspora</taxon>
    </lineage>
</organism>
<name>A0A9N8VCR8_9GLOM</name>